<sequence>MVELSPPSPSGEKPAVDNRDGKQEAILEACKNRDLEALRELAELPGGFLTDTLREQAWPILLGLSPTDLKREQPSWKTLPRHGDEDQVQLDVNRAFTYYPHDQTEAQLAHTKSLLSDLIVALLRTRPYLCYFQGYHDIAQVLLLTLPPHLRLPALTRLSLFHIRDFMLPSLSPAISQLRLIPEILRLADPPLYRHLAGLEPFFALSGTLTMYAHDVPSRAAIVRLFDALLAREPVFSVYLFAAIVRARREELFETSADDTDMLHFLLSKLPTSLDIDGLIAQAARLRREVPPERLKAWRKGISRWSVLKTERFRPAQRRRRRRRSSSSTTTSTSTTSTTVAAAVSDQDEKRSLGSDPDGDPSPEPALDPEPVPLSLARQWFDRHVAELQSHERREKMRKWLHQHRRPAGLGLVGVAVLVGVVAVLVQHQQQRGATGLPGPLAAGLGYVSRLVAGWWSRR</sequence>
<evidence type="ECO:0000259" key="4">
    <source>
        <dbReference type="PROSITE" id="PS50086"/>
    </source>
</evidence>
<dbReference type="PROSITE" id="PS50086">
    <property type="entry name" value="TBC_RABGAP"/>
    <property type="match status" value="1"/>
</dbReference>
<dbReference type="Pfam" id="PF00566">
    <property type="entry name" value="RabGAP-TBC"/>
    <property type="match status" value="1"/>
</dbReference>
<dbReference type="InterPro" id="IPR045913">
    <property type="entry name" value="TBC20/Gyp8-like"/>
</dbReference>
<accession>A0ABR4DB05</accession>
<name>A0ABR4DB05_9PEZI</name>
<evidence type="ECO:0000256" key="1">
    <source>
        <dbReference type="ARBA" id="ARBA00022468"/>
    </source>
</evidence>
<reference evidence="5 6" key="1">
    <citation type="journal article" date="2024" name="Commun. Biol.">
        <title>Comparative genomic analysis of thermophilic fungi reveals convergent evolutionary adaptations and gene losses.</title>
        <authorList>
            <person name="Steindorff A.S."/>
            <person name="Aguilar-Pontes M.V."/>
            <person name="Robinson A.J."/>
            <person name="Andreopoulos B."/>
            <person name="LaButti K."/>
            <person name="Kuo A."/>
            <person name="Mondo S."/>
            <person name="Riley R."/>
            <person name="Otillar R."/>
            <person name="Haridas S."/>
            <person name="Lipzen A."/>
            <person name="Grimwood J."/>
            <person name="Schmutz J."/>
            <person name="Clum A."/>
            <person name="Reid I.D."/>
            <person name="Moisan M.C."/>
            <person name="Butler G."/>
            <person name="Nguyen T.T.M."/>
            <person name="Dewar K."/>
            <person name="Conant G."/>
            <person name="Drula E."/>
            <person name="Henrissat B."/>
            <person name="Hansel C."/>
            <person name="Singer S."/>
            <person name="Hutchinson M.I."/>
            <person name="de Vries R.P."/>
            <person name="Natvig D.O."/>
            <person name="Powell A.J."/>
            <person name="Tsang A."/>
            <person name="Grigoriev I.V."/>
        </authorList>
    </citation>
    <scope>NUCLEOTIDE SEQUENCE [LARGE SCALE GENOMIC DNA]</scope>
    <source>
        <strain evidence="5 6">ATCC 22073</strain>
    </source>
</reference>
<feature type="compositionally biased region" description="Basic residues" evidence="2">
    <location>
        <begin position="315"/>
        <end position="325"/>
    </location>
</feature>
<feature type="compositionally biased region" description="Low complexity" evidence="2">
    <location>
        <begin position="326"/>
        <end position="339"/>
    </location>
</feature>
<proteinExistence type="predicted"/>
<dbReference type="EMBL" id="JAZGUE010000004">
    <property type="protein sequence ID" value="KAL2267511.1"/>
    <property type="molecule type" value="Genomic_DNA"/>
</dbReference>
<dbReference type="SUPFAM" id="SSF47923">
    <property type="entry name" value="Ypt/Rab-GAP domain of gyp1p"/>
    <property type="match status" value="2"/>
</dbReference>
<keyword evidence="1" id="KW-0343">GTPase activation</keyword>
<feature type="region of interest" description="Disordered" evidence="2">
    <location>
        <begin position="314"/>
        <end position="371"/>
    </location>
</feature>
<feature type="region of interest" description="Disordered" evidence="2">
    <location>
        <begin position="1"/>
        <end position="23"/>
    </location>
</feature>
<gene>
    <name evidence="5" type="ORF">VTJ83DRAFT_4788</name>
</gene>
<comment type="caution">
    <text evidence="5">The sequence shown here is derived from an EMBL/GenBank/DDBJ whole genome shotgun (WGS) entry which is preliminary data.</text>
</comment>
<dbReference type="InterPro" id="IPR035969">
    <property type="entry name" value="Rab-GAP_TBC_sf"/>
</dbReference>
<evidence type="ECO:0000256" key="2">
    <source>
        <dbReference type="SAM" id="MobiDB-lite"/>
    </source>
</evidence>
<feature type="domain" description="Rab-GAP TBC" evidence="4">
    <location>
        <begin position="48"/>
        <end position="233"/>
    </location>
</feature>
<keyword evidence="3" id="KW-1133">Transmembrane helix</keyword>
<dbReference type="PANTHER" id="PTHR20913">
    <property type="entry name" value="TBC1 DOMAIN FAMILY MEMBER 20/GTPASE"/>
    <property type="match status" value="1"/>
</dbReference>
<feature type="transmembrane region" description="Helical" evidence="3">
    <location>
        <begin position="407"/>
        <end position="426"/>
    </location>
</feature>
<dbReference type="Proteomes" id="UP001600064">
    <property type="component" value="Unassembled WGS sequence"/>
</dbReference>
<protein>
    <recommendedName>
        <fullName evidence="4">Rab-GAP TBC domain-containing protein</fullName>
    </recommendedName>
</protein>
<dbReference type="GeneID" id="98125959"/>
<keyword evidence="3" id="KW-0472">Membrane</keyword>
<evidence type="ECO:0000313" key="6">
    <source>
        <dbReference type="Proteomes" id="UP001600064"/>
    </source>
</evidence>
<dbReference type="InterPro" id="IPR000195">
    <property type="entry name" value="Rab-GAP-TBC_dom"/>
</dbReference>
<evidence type="ECO:0000313" key="5">
    <source>
        <dbReference type="EMBL" id="KAL2267511.1"/>
    </source>
</evidence>
<organism evidence="5 6">
    <name type="scientific">Remersonia thermophila</name>
    <dbReference type="NCBI Taxonomy" id="72144"/>
    <lineage>
        <taxon>Eukaryota</taxon>
        <taxon>Fungi</taxon>
        <taxon>Dikarya</taxon>
        <taxon>Ascomycota</taxon>
        <taxon>Pezizomycotina</taxon>
        <taxon>Sordariomycetes</taxon>
        <taxon>Sordariomycetidae</taxon>
        <taxon>Sordariales</taxon>
        <taxon>Sordariales incertae sedis</taxon>
        <taxon>Remersonia</taxon>
    </lineage>
</organism>
<keyword evidence="6" id="KW-1185">Reference proteome</keyword>
<dbReference type="Gene3D" id="1.10.8.1310">
    <property type="match status" value="1"/>
</dbReference>
<dbReference type="Gene3D" id="1.10.472.80">
    <property type="entry name" value="Ypt/Rab-GAP domain of gyp1p, domain 3"/>
    <property type="match status" value="1"/>
</dbReference>
<keyword evidence="3" id="KW-0812">Transmembrane</keyword>
<dbReference type="SMART" id="SM00164">
    <property type="entry name" value="TBC"/>
    <property type="match status" value="1"/>
</dbReference>
<evidence type="ECO:0000256" key="3">
    <source>
        <dbReference type="SAM" id="Phobius"/>
    </source>
</evidence>
<feature type="compositionally biased region" description="Basic and acidic residues" evidence="2">
    <location>
        <begin position="14"/>
        <end position="23"/>
    </location>
</feature>
<dbReference type="RefSeq" id="XP_070866238.1">
    <property type="nucleotide sequence ID" value="XM_071011315.1"/>
</dbReference>
<feature type="compositionally biased region" description="Pro residues" evidence="2">
    <location>
        <begin position="360"/>
        <end position="371"/>
    </location>
</feature>
<dbReference type="PANTHER" id="PTHR20913:SF7">
    <property type="entry name" value="RE60063P"/>
    <property type="match status" value="1"/>
</dbReference>